<dbReference type="RefSeq" id="WP_290298455.1">
    <property type="nucleotide sequence ID" value="NZ_JAUFQR010000001.1"/>
</dbReference>
<evidence type="ECO:0008006" key="3">
    <source>
        <dbReference type="Google" id="ProtNLM"/>
    </source>
</evidence>
<dbReference type="EMBL" id="JBHRYO010000002">
    <property type="protein sequence ID" value="MFC3757347.1"/>
    <property type="molecule type" value="Genomic_DNA"/>
</dbReference>
<name>A0ABV7XXX8_9FLAO</name>
<evidence type="ECO:0000313" key="1">
    <source>
        <dbReference type="EMBL" id="MFC3757347.1"/>
    </source>
</evidence>
<gene>
    <name evidence="1" type="ORF">ACFONJ_15325</name>
</gene>
<keyword evidence="2" id="KW-1185">Reference proteome</keyword>
<reference evidence="2" key="1">
    <citation type="journal article" date="2019" name="Int. J. Syst. Evol. Microbiol.">
        <title>The Global Catalogue of Microorganisms (GCM) 10K type strain sequencing project: providing services to taxonomists for standard genome sequencing and annotation.</title>
        <authorList>
            <consortium name="The Broad Institute Genomics Platform"/>
            <consortium name="The Broad Institute Genome Sequencing Center for Infectious Disease"/>
            <person name="Wu L."/>
            <person name="Ma J."/>
        </authorList>
    </citation>
    <scope>NUCLEOTIDE SEQUENCE [LARGE SCALE GENOMIC DNA]</scope>
    <source>
        <strain evidence="2">CECT 7798</strain>
    </source>
</reference>
<evidence type="ECO:0000313" key="2">
    <source>
        <dbReference type="Proteomes" id="UP001595735"/>
    </source>
</evidence>
<comment type="caution">
    <text evidence="1">The sequence shown here is derived from an EMBL/GenBank/DDBJ whole genome shotgun (WGS) entry which is preliminary data.</text>
</comment>
<accession>A0ABV7XXX8</accession>
<sequence>MKKILFAAALALTVISCKENKPVIENAVDNTDSKISSSRYIKGQNMLDAIYYEQIKNDENLKNLDKKIILLQEDSRKVKDLYNDILRKNDEYYSDAEYGAKSINDSALRKNIINLVKESSDKYNVKTQKLKELSLKITKNSQNIYSYYMAFKIKKTLPEIEKYQNAHPLKTDSLEHFINKQNKLIEELKNIK</sequence>
<protein>
    <recommendedName>
        <fullName evidence="3">Lipoprotein</fullName>
    </recommendedName>
</protein>
<dbReference type="Proteomes" id="UP001595735">
    <property type="component" value="Unassembled WGS sequence"/>
</dbReference>
<dbReference type="PROSITE" id="PS51257">
    <property type="entry name" value="PROKAR_LIPOPROTEIN"/>
    <property type="match status" value="1"/>
</dbReference>
<proteinExistence type="predicted"/>
<organism evidence="1 2">
    <name type="scientific">Chryseobacterium tructae</name>
    <dbReference type="NCBI Taxonomy" id="1037380"/>
    <lineage>
        <taxon>Bacteria</taxon>
        <taxon>Pseudomonadati</taxon>
        <taxon>Bacteroidota</taxon>
        <taxon>Flavobacteriia</taxon>
        <taxon>Flavobacteriales</taxon>
        <taxon>Weeksellaceae</taxon>
        <taxon>Chryseobacterium group</taxon>
        <taxon>Chryseobacterium</taxon>
    </lineage>
</organism>